<reference evidence="5 6" key="1">
    <citation type="submission" date="2017-01" db="EMBL/GenBank/DDBJ databases">
        <authorList>
            <person name="Mah S.A."/>
            <person name="Swanson W.J."/>
            <person name="Moy G.W."/>
            <person name="Vacquier V.D."/>
        </authorList>
    </citation>
    <scope>NUCLEOTIDE SEQUENCE [LARGE SCALE GENOMIC DNA]</scope>
    <source>
        <strain evidence="5 6">CPCC 203464</strain>
    </source>
</reference>
<name>A0A1N7FGH3_9NOCA</name>
<evidence type="ECO:0000259" key="4">
    <source>
        <dbReference type="PROSITE" id="PS51462"/>
    </source>
</evidence>
<feature type="compositionally biased region" description="Basic and acidic residues" evidence="3">
    <location>
        <begin position="61"/>
        <end position="76"/>
    </location>
</feature>
<accession>A0A1N7FGH3</accession>
<dbReference type="PROSITE" id="PS51462">
    <property type="entry name" value="NUDIX"/>
    <property type="match status" value="1"/>
</dbReference>
<dbReference type="EMBL" id="FTNT01000005">
    <property type="protein sequence ID" value="SIR99412.1"/>
    <property type="molecule type" value="Genomic_DNA"/>
</dbReference>
<dbReference type="GO" id="GO:0016787">
    <property type="term" value="F:hydrolase activity"/>
    <property type="evidence" value="ECO:0007669"/>
    <property type="project" value="UniProtKB-KW"/>
</dbReference>
<dbReference type="PANTHER" id="PTHR43736">
    <property type="entry name" value="ADP-RIBOSE PYROPHOSPHATASE"/>
    <property type="match status" value="1"/>
</dbReference>
<comment type="similarity">
    <text evidence="1">Belongs to the Nudix hydrolase family.</text>
</comment>
<dbReference type="Gene3D" id="3.90.79.10">
    <property type="entry name" value="Nucleoside Triphosphate Pyrophosphohydrolase"/>
    <property type="match status" value="1"/>
</dbReference>
<dbReference type="PANTHER" id="PTHR43736:SF1">
    <property type="entry name" value="DIHYDRONEOPTERIN TRIPHOSPHATE DIPHOSPHATASE"/>
    <property type="match status" value="1"/>
</dbReference>
<dbReference type="InterPro" id="IPR000086">
    <property type="entry name" value="NUDIX_hydrolase_dom"/>
</dbReference>
<proteinExistence type="inferred from homology"/>
<dbReference type="PROSITE" id="PS00893">
    <property type="entry name" value="NUDIX_BOX"/>
    <property type="match status" value="1"/>
</dbReference>
<evidence type="ECO:0000313" key="6">
    <source>
        <dbReference type="Proteomes" id="UP000186218"/>
    </source>
</evidence>
<dbReference type="SUPFAM" id="SSF55811">
    <property type="entry name" value="Nudix"/>
    <property type="match status" value="1"/>
</dbReference>
<protein>
    <submittedName>
        <fullName evidence="5">ADP-ribose pyrophosphatase YjhB, NUDIX family</fullName>
    </submittedName>
</protein>
<feature type="compositionally biased region" description="Basic and acidic residues" evidence="3">
    <location>
        <begin position="232"/>
        <end position="263"/>
    </location>
</feature>
<evidence type="ECO:0000256" key="1">
    <source>
        <dbReference type="ARBA" id="ARBA00005582"/>
    </source>
</evidence>
<dbReference type="CDD" id="cd03673">
    <property type="entry name" value="NUDIX_Ap6A_hydrolase"/>
    <property type="match status" value="1"/>
</dbReference>
<dbReference type="STRING" id="1344003.SAMN05445060_2046"/>
<evidence type="ECO:0000256" key="2">
    <source>
        <dbReference type="ARBA" id="ARBA00022801"/>
    </source>
</evidence>
<dbReference type="Proteomes" id="UP000186218">
    <property type="component" value="Unassembled WGS sequence"/>
</dbReference>
<dbReference type="Pfam" id="PF00293">
    <property type="entry name" value="NUDIX"/>
    <property type="match status" value="1"/>
</dbReference>
<feature type="domain" description="Nudix hydrolase" evidence="4">
    <location>
        <begin position="271"/>
        <end position="408"/>
    </location>
</feature>
<feature type="region of interest" description="Disordered" evidence="3">
    <location>
        <begin position="421"/>
        <end position="496"/>
    </location>
</feature>
<feature type="compositionally biased region" description="Polar residues" evidence="3">
    <location>
        <begin position="197"/>
        <end position="210"/>
    </location>
</feature>
<organism evidence="5 6">
    <name type="scientific">Williamsia sterculiae</name>
    <dbReference type="NCBI Taxonomy" id="1344003"/>
    <lineage>
        <taxon>Bacteria</taxon>
        <taxon>Bacillati</taxon>
        <taxon>Actinomycetota</taxon>
        <taxon>Actinomycetes</taxon>
        <taxon>Mycobacteriales</taxon>
        <taxon>Nocardiaceae</taxon>
        <taxon>Williamsia</taxon>
    </lineage>
</organism>
<dbReference type="InterPro" id="IPR015797">
    <property type="entry name" value="NUDIX_hydrolase-like_dom_sf"/>
</dbReference>
<dbReference type="PRINTS" id="PR00502">
    <property type="entry name" value="NUDIXFAMILY"/>
</dbReference>
<dbReference type="AlphaFoldDB" id="A0A1N7FGH3"/>
<keyword evidence="2" id="KW-0378">Hydrolase</keyword>
<feature type="region of interest" description="Disordered" evidence="3">
    <location>
        <begin position="1"/>
        <end position="269"/>
    </location>
</feature>
<gene>
    <name evidence="5" type="ORF">SAMN05445060_2046</name>
</gene>
<feature type="compositionally biased region" description="Basic residues" evidence="3">
    <location>
        <begin position="77"/>
        <end position="94"/>
    </location>
</feature>
<dbReference type="InterPro" id="IPR020476">
    <property type="entry name" value="Nudix_hydrolase"/>
</dbReference>
<sequence>MTVLAEVRRSTNSRLPAASIMGVSADSTDPNRDVAAPRSGDSRSRAGESGAHQPVPTPPGPRREAGQTGESGERGDKRRRRRGRRRGARGKKKAQPTGESSAAADRSGGPQNSGPHPRGAQNDDVDDGGAWDDGAPDTHATPGPSGQGSSANRPNAAVGPSPADLTTTDTARRSRRNRAVKPSDVSRNHRLRAQNAARGTSAQRSGSNGRTADAAAGGDGVGAPTGVPTTDRAGRAKGAGDPKREPVGGHDRGRAAHNRDRGANHPRMRTVRETSAGGLVVSGIEGDGEPLRAALIGRVDRRGRMMWSLPKGHIETGETAEQTAIREVAEETGIEGTVLASLGKIDYWFVSEGKRIHKTVHHYLMRFTGGELSDADYEVAEVAWVPFTDLGRTLTYSDERRLARAAEDVIADLTADPSRIAQSEADSIRTQPNAYEKAAAARNQRRNETPPVAGRPRRRRRGGKKQHGQSPATAGRGGTGDRGRDNGAADSGPDPT</sequence>
<keyword evidence="6" id="KW-1185">Reference proteome</keyword>
<feature type="compositionally biased region" description="Basic residues" evidence="3">
    <location>
        <begin position="455"/>
        <end position="467"/>
    </location>
</feature>
<evidence type="ECO:0000313" key="5">
    <source>
        <dbReference type="EMBL" id="SIR99412.1"/>
    </source>
</evidence>
<evidence type="ECO:0000256" key="3">
    <source>
        <dbReference type="SAM" id="MobiDB-lite"/>
    </source>
</evidence>
<feature type="compositionally biased region" description="Polar residues" evidence="3">
    <location>
        <begin position="421"/>
        <end position="433"/>
    </location>
</feature>
<dbReference type="InterPro" id="IPR020084">
    <property type="entry name" value="NUDIX_hydrolase_CS"/>
</dbReference>